<dbReference type="Gene3D" id="3.90.1170.10">
    <property type="entry name" value="Ribosomal protein L10e/L16"/>
    <property type="match status" value="1"/>
</dbReference>
<comment type="similarity">
    <text evidence="1">Belongs to the universal ribosomal protein uL16 family.</text>
</comment>
<dbReference type="GO" id="GO:0003735">
    <property type="term" value="F:structural constituent of ribosome"/>
    <property type="evidence" value="ECO:0007669"/>
    <property type="project" value="InterPro"/>
</dbReference>
<dbReference type="PANTHER" id="PTHR12220">
    <property type="entry name" value="50S/60S RIBOSOMAL PROTEIN L16"/>
    <property type="match status" value="1"/>
</dbReference>
<keyword evidence="2 4" id="KW-0689">Ribosomal protein</keyword>
<dbReference type="InterPro" id="IPR047873">
    <property type="entry name" value="Ribosomal_uL16"/>
</dbReference>
<dbReference type="GO" id="GO:0005762">
    <property type="term" value="C:mitochondrial large ribosomal subunit"/>
    <property type="evidence" value="ECO:0007669"/>
    <property type="project" value="TreeGrafter"/>
</dbReference>
<keyword evidence="3" id="KW-0687">Ribonucleoprotein</keyword>
<name>A0A5P8HBJ2_9EUKA</name>
<keyword evidence="4" id="KW-0496">Mitochondrion</keyword>
<proteinExistence type="inferred from homology"/>
<dbReference type="GO" id="GO:0032543">
    <property type="term" value="P:mitochondrial translation"/>
    <property type="evidence" value="ECO:0007669"/>
    <property type="project" value="TreeGrafter"/>
</dbReference>
<dbReference type="Pfam" id="PF00252">
    <property type="entry name" value="Ribosomal_L16"/>
    <property type="match status" value="1"/>
</dbReference>
<gene>
    <name evidence="4" type="primary">rpl16</name>
</gene>
<dbReference type="CDD" id="cd01433">
    <property type="entry name" value="Ribosomal_L16_L10e"/>
    <property type="match status" value="1"/>
</dbReference>
<sequence>MRKPFSKNHKILRNNRSLLIYNIIQGDFCLYFTKNFLLSFKQYKALLFFCRKKLKFYSKLFIRLMPKLKNTGKAIGIRMGKGKGGLNEVYFPVKSGQIFFEFGFKKGNESVVKNKYDYIKLLKKVRELAKLASFKLSIQIKYLIKNR</sequence>
<evidence type="ECO:0000256" key="2">
    <source>
        <dbReference type="ARBA" id="ARBA00022980"/>
    </source>
</evidence>
<dbReference type="InterPro" id="IPR016180">
    <property type="entry name" value="Ribosomal_uL16_dom"/>
</dbReference>
<reference evidence="4" key="1">
    <citation type="journal article" date="2019" name="J. Eukaryot. Microbiol.">
        <title>A Comparative Characterization of the Mitochondrial Genomes of Paramoeba aparasomata and Neoparamoeba pemaquidensis (Amoebozoa, Paramoebidae).</title>
        <authorList>
            <person name="Bondarenko N."/>
            <person name="EkaterinaVolkova"/>
            <person name="Masharsky A."/>
            <person name="Kudryavtsev A."/>
            <person name="Smirnov A."/>
        </authorList>
    </citation>
    <scope>NUCLEOTIDE SEQUENCE</scope>
</reference>
<dbReference type="EMBL" id="MK518072">
    <property type="protein sequence ID" value="QFQ52417.1"/>
    <property type="molecule type" value="Genomic_DNA"/>
</dbReference>
<evidence type="ECO:0000256" key="1">
    <source>
        <dbReference type="ARBA" id="ARBA00008931"/>
    </source>
</evidence>
<protein>
    <submittedName>
        <fullName evidence="4">Ribosomal protein L16</fullName>
    </submittedName>
</protein>
<dbReference type="GO" id="GO:0019843">
    <property type="term" value="F:rRNA binding"/>
    <property type="evidence" value="ECO:0007669"/>
    <property type="project" value="InterPro"/>
</dbReference>
<dbReference type="SUPFAM" id="SSF54686">
    <property type="entry name" value="Ribosomal protein L16p/L10e"/>
    <property type="match status" value="1"/>
</dbReference>
<evidence type="ECO:0000313" key="4">
    <source>
        <dbReference type="EMBL" id="QFQ52417.1"/>
    </source>
</evidence>
<dbReference type="AlphaFoldDB" id="A0A5P8HBJ2"/>
<dbReference type="InterPro" id="IPR000114">
    <property type="entry name" value="Ribosomal_uL16_bact-type"/>
</dbReference>
<dbReference type="PANTHER" id="PTHR12220:SF13">
    <property type="entry name" value="LARGE RIBOSOMAL SUBUNIT PROTEIN UL16M"/>
    <property type="match status" value="1"/>
</dbReference>
<accession>A0A5P8HBJ2</accession>
<evidence type="ECO:0000256" key="3">
    <source>
        <dbReference type="ARBA" id="ARBA00023274"/>
    </source>
</evidence>
<dbReference type="InterPro" id="IPR036920">
    <property type="entry name" value="Ribosomal_uL16_sf"/>
</dbReference>
<geneLocation type="mitochondrion" evidence="4"/>
<organism evidence="4">
    <name type="scientific">Paramoeba aparasomata</name>
    <dbReference type="NCBI Taxonomy" id="2583407"/>
    <lineage>
        <taxon>Eukaryota</taxon>
        <taxon>Amoebozoa</taxon>
        <taxon>Discosea</taxon>
        <taxon>Flabellinia</taxon>
        <taxon>Dactylopodida</taxon>
        <taxon>Paramoebidae</taxon>
        <taxon>Paramoeba</taxon>
    </lineage>
</organism>